<dbReference type="PRINTS" id="PR00149">
    <property type="entry name" value="FUMRATELYASE"/>
</dbReference>
<dbReference type="InterPro" id="IPR020557">
    <property type="entry name" value="Fumarate_lyase_CS"/>
</dbReference>
<dbReference type="PRINTS" id="PR00145">
    <property type="entry name" value="ARGSUCLYASE"/>
</dbReference>
<dbReference type="NCBIfam" id="NF008909">
    <property type="entry name" value="PRK12273.1"/>
    <property type="match status" value="1"/>
</dbReference>
<accession>A0A2V1KB27</accession>
<dbReference type="SUPFAM" id="SSF48557">
    <property type="entry name" value="L-aspartase-like"/>
    <property type="match status" value="1"/>
</dbReference>
<dbReference type="OrthoDB" id="9802809at2"/>
<dbReference type="RefSeq" id="WP_109093010.1">
    <property type="nucleotide sequence ID" value="NZ_CAMELQ010000006.1"/>
</dbReference>
<evidence type="ECO:0000256" key="3">
    <source>
        <dbReference type="ARBA" id="ARBA00016146"/>
    </source>
</evidence>
<dbReference type="InterPro" id="IPR051546">
    <property type="entry name" value="Aspartate_Ammonia-Lyase"/>
</dbReference>
<feature type="domain" description="Fumarate lyase N-terminal" evidence="7">
    <location>
        <begin position="13"/>
        <end position="344"/>
    </location>
</feature>
<evidence type="ECO:0000313" key="10">
    <source>
        <dbReference type="Proteomes" id="UP000245283"/>
    </source>
</evidence>
<name>A0A2V1KB27_9ACTO</name>
<dbReference type="PROSITE" id="PS00163">
    <property type="entry name" value="FUMARATE_LYASES"/>
    <property type="match status" value="1"/>
</dbReference>
<dbReference type="InterPro" id="IPR004708">
    <property type="entry name" value="ApsA"/>
</dbReference>
<keyword evidence="4 6" id="KW-0456">Lyase</keyword>
<dbReference type="Proteomes" id="UP000245283">
    <property type="component" value="Unassembled WGS sequence"/>
</dbReference>
<gene>
    <name evidence="9" type="primary">aspA</name>
    <name evidence="9" type="ORF">DD236_03795</name>
</gene>
<keyword evidence="10" id="KW-1185">Reference proteome</keyword>
<dbReference type="InterPro" id="IPR000362">
    <property type="entry name" value="Fumarate_lyase_fam"/>
</dbReference>
<evidence type="ECO:0000256" key="2">
    <source>
        <dbReference type="ARBA" id="ARBA00012992"/>
    </source>
</evidence>
<dbReference type="InterPro" id="IPR018951">
    <property type="entry name" value="Fumarase_C_C"/>
</dbReference>
<dbReference type="CDD" id="cd01357">
    <property type="entry name" value="Aspartase"/>
    <property type="match status" value="1"/>
</dbReference>
<evidence type="ECO:0000256" key="6">
    <source>
        <dbReference type="RuleBase" id="RU362017"/>
    </source>
</evidence>
<evidence type="ECO:0000256" key="1">
    <source>
        <dbReference type="ARBA" id="ARBA00005596"/>
    </source>
</evidence>
<comment type="caution">
    <text evidence="9">The sequence shown here is derived from an EMBL/GenBank/DDBJ whole genome shotgun (WGS) entry which is preliminary data.</text>
</comment>
<evidence type="ECO:0000256" key="4">
    <source>
        <dbReference type="ARBA" id="ARBA00023239"/>
    </source>
</evidence>
<dbReference type="Pfam" id="PF10415">
    <property type="entry name" value="FumaraseC_C"/>
    <property type="match status" value="1"/>
</dbReference>
<feature type="domain" description="Fumarase C C-terminal" evidence="8">
    <location>
        <begin position="410"/>
        <end position="462"/>
    </location>
</feature>
<dbReference type="GO" id="GO:0006099">
    <property type="term" value="P:tricarboxylic acid cycle"/>
    <property type="evidence" value="ECO:0007669"/>
    <property type="project" value="InterPro"/>
</dbReference>
<dbReference type="EMBL" id="QETB01000001">
    <property type="protein sequence ID" value="PWF27510.1"/>
    <property type="molecule type" value="Genomic_DNA"/>
</dbReference>
<evidence type="ECO:0000259" key="8">
    <source>
        <dbReference type="Pfam" id="PF10415"/>
    </source>
</evidence>
<evidence type="ECO:0000256" key="5">
    <source>
        <dbReference type="NCBIfam" id="TIGR00839"/>
    </source>
</evidence>
<sequence>MSATRTETDLLGDREVPSDAYYGVHTVRAIENFKISGKVVSDVPEFVRGMVKVKKAEALANNDARVLDPKVADAIVRACDEVLEKGRCMDQWPVDLFQGGAGTSVNMNTNEVIANIAIELLGKEKGDYSVVNPNDDVNKSQSTNDTYPTGLHLAAYDMAGQLCEEAEKLAAAFHKIGESNKKVLKMGRTQLQDAVPMSVGQEFHAFGNVIEYEVRDLRKSMEQLLEVNLGATAIGTGLNTPDGFQDLVVKRLSEVTGLDIQGDKDLLQGTYDNGVFVTVHGSMKRLAMNLSKICNDLRLLSSGPRAGLKEINLPELQAGSSIMPAKVNPVIPEVVNQVCFKVMGNDVAVTMAAEAGQLQLNVMEPCTAQCLFESPTLLINACKALRERCVDGITVNEDRCRDYVMNSIGIVTYLNDIMGHHNGDLVGKECAKTGKSVREVVLERGLVTEEELDRALSTENLLNPTYMGKTYGQLA</sequence>
<reference evidence="10" key="1">
    <citation type="submission" date="2018-05" db="EMBL/GenBank/DDBJ databases">
        <authorList>
            <person name="Li Y."/>
        </authorList>
    </citation>
    <scope>NUCLEOTIDE SEQUENCE [LARGE SCALE GENOMIC DNA]</scope>
    <source>
        <strain evidence="10">sk1b4</strain>
    </source>
</reference>
<organism evidence="9 10">
    <name type="scientific">Ancrocorticia populi</name>
    <dbReference type="NCBI Taxonomy" id="2175228"/>
    <lineage>
        <taxon>Bacteria</taxon>
        <taxon>Bacillati</taxon>
        <taxon>Actinomycetota</taxon>
        <taxon>Actinomycetes</taxon>
        <taxon>Actinomycetales</taxon>
        <taxon>Actinomycetaceae</taxon>
        <taxon>Ancrocorticia</taxon>
    </lineage>
</organism>
<evidence type="ECO:0000259" key="7">
    <source>
        <dbReference type="Pfam" id="PF00206"/>
    </source>
</evidence>
<dbReference type="PANTHER" id="PTHR42696:SF2">
    <property type="entry name" value="ASPARTATE AMMONIA-LYASE"/>
    <property type="match status" value="1"/>
</dbReference>
<dbReference type="FunFam" id="1.10.275.10:FF:000001">
    <property type="entry name" value="Fumarate hydratase, mitochondrial"/>
    <property type="match status" value="1"/>
</dbReference>
<comment type="similarity">
    <text evidence="1 6">Belongs to the class-II fumarase/aspartase family. Aspartase subfamily.</text>
</comment>
<dbReference type="AlphaFoldDB" id="A0A2V1KB27"/>
<dbReference type="InterPro" id="IPR024083">
    <property type="entry name" value="Fumarase/histidase_N"/>
</dbReference>
<dbReference type="InterPro" id="IPR008948">
    <property type="entry name" value="L-Aspartase-like"/>
</dbReference>
<dbReference type="Pfam" id="PF00206">
    <property type="entry name" value="Lyase_1"/>
    <property type="match status" value="1"/>
</dbReference>
<dbReference type="Gene3D" id="1.10.40.30">
    <property type="entry name" value="Fumarase/aspartase (C-terminal domain)"/>
    <property type="match status" value="1"/>
</dbReference>
<dbReference type="EC" id="4.3.1.1" evidence="2 5"/>
<dbReference type="GO" id="GO:0005829">
    <property type="term" value="C:cytosol"/>
    <property type="evidence" value="ECO:0007669"/>
    <property type="project" value="TreeGrafter"/>
</dbReference>
<proteinExistence type="inferred from homology"/>
<dbReference type="NCBIfam" id="TIGR00839">
    <property type="entry name" value="aspA"/>
    <property type="match status" value="1"/>
</dbReference>
<dbReference type="Gene3D" id="1.10.275.10">
    <property type="entry name" value="Fumarase/aspartase (N-terminal domain)"/>
    <property type="match status" value="1"/>
</dbReference>
<comment type="catalytic activity">
    <reaction evidence="6">
        <text>L-aspartate = fumarate + NH4(+)</text>
        <dbReference type="Rhea" id="RHEA:16601"/>
        <dbReference type="ChEBI" id="CHEBI:28938"/>
        <dbReference type="ChEBI" id="CHEBI:29806"/>
        <dbReference type="ChEBI" id="CHEBI:29991"/>
        <dbReference type="EC" id="4.3.1.1"/>
    </reaction>
</comment>
<dbReference type="GO" id="GO:0008797">
    <property type="term" value="F:aspartate ammonia-lyase activity"/>
    <property type="evidence" value="ECO:0007669"/>
    <property type="project" value="UniProtKB-UniRule"/>
</dbReference>
<dbReference type="FunFam" id="1.20.200.10:FF:000001">
    <property type="entry name" value="Fumarate hydratase, mitochondrial"/>
    <property type="match status" value="1"/>
</dbReference>
<evidence type="ECO:0000313" key="9">
    <source>
        <dbReference type="EMBL" id="PWF27510.1"/>
    </source>
</evidence>
<dbReference type="PANTHER" id="PTHR42696">
    <property type="entry name" value="ASPARTATE AMMONIA-LYASE"/>
    <property type="match status" value="1"/>
</dbReference>
<dbReference type="Gene3D" id="1.20.200.10">
    <property type="entry name" value="Fumarase/aspartase (Central domain)"/>
    <property type="match status" value="1"/>
</dbReference>
<dbReference type="InterPro" id="IPR022761">
    <property type="entry name" value="Fumarate_lyase_N"/>
</dbReference>
<dbReference type="GO" id="GO:0006531">
    <property type="term" value="P:aspartate metabolic process"/>
    <property type="evidence" value="ECO:0007669"/>
    <property type="project" value="InterPro"/>
</dbReference>
<protein>
    <recommendedName>
        <fullName evidence="3 5">Aspartate ammonia-lyase</fullName>
        <shortName evidence="6">Aspartase</shortName>
        <ecNumber evidence="2 5">4.3.1.1</ecNumber>
    </recommendedName>
</protein>